<dbReference type="SUPFAM" id="SSF53098">
    <property type="entry name" value="Ribonuclease H-like"/>
    <property type="match status" value="1"/>
</dbReference>
<keyword evidence="3" id="KW-1185">Reference proteome</keyword>
<gene>
    <name evidence="2" type="ORF">LOD99_12017</name>
</gene>
<comment type="caution">
    <text evidence="2">The sequence shown here is derived from an EMBL/GenBank/DDBJ whole genome shotgun (WGS) entry which is preliminary data.</text>
</comment>
<evidence type="ECO:0000313" key="3">
    <source>
        <dbReference type="Proteomes" id="UP001165289"/>
    </source>
</evidence>
<dbReference type="AlphaFoldDB" id="A0AAV7JH59"/>
<dbReference type="InterPro" id="IPR025398">
    <property type="entry name" value="DUF4371"/>
</dbReference>
<evidence type="ECO:0000259" key="1">
    <source>
        <dbReference type="Pfam" id="PF14291"/>
    </source>
</evidence>
<reference evidence="2 3" key="1">
    <citation type="journal article" date="2023" name="BMC Biol.">
        <title>The compact genome of the sponge Oopsacas minuta (Hexactinellida) is lacking key metazoan core genes.</title>
        <authorList>
            <person name="Santini S."/>
            <person name="Schenkelaars Q."/>
            <person name="Jourda C."/>
            <person name="Duchesne M."/>
            <person name="Belahbib H."/>
            <person name="Rocher C."/>
            <person name="Selva M."/>
            <person name="Riesgo A."/>
            <person name="Vervoort M."/>
            <person name="Leys S.P."/>
            <person name="Kodjabachian L."/>
            <person name="Le Bivic A."/>
            <person name="Borchiellini C."/>
            <person name="Claverie J.M."/>
            <person name="Renard E."/>
        </authorList>
    </citation>
    <scope>NUCLEOTIDE SEQUENCE [LARGE SCALE GENOMIC DNA]</scope>
    <source>
        <strain evidence="2">SPO-2</strain>
    </source>
</reference>
<dbReference type="Proteomes" id="UP001165289">
    <property type="component" value="Unassembled WGS sequence"/>
</dbReference>
<organism evidence="2 3">
    <name type="scientific">Oopsacas minuta</name>
    <dbReference type="NCBI Taxonomy" id="111878"/>
    <lineage>
        <taxon>Eukaryota</taxon>
        <taxon>Metazoa</taxon>
        <taxon>Porifera</taxon>
        <taxon>Hexactinellida</taxon>
        <taxon>Hexasterophora</taxon>
        <taxon>Lyssacinosida</taxon>
        <taxon>Leucopsacidae</taxon>
        <taxon>Oopsacas</taxon>
    </lineage>
</organism>
<proteinExistence type="predicted"/>
<protein>
    <submittedName>
        <fullName evidence="2">52 kDa repressor of the inhibitor of the protein kinase-like</fullName>
    </submittedName>
</protein>
<dbReference type="InterPro" id="IPR052958">
    <property type="entry name" value="IFN-induced_PKR_regulator"/>
</dbReference>
<dbReference type="PANTHER" id="PTHR46289">
    <property type="entry name" value="52 KDA REPRESSOR OF THE INHIBITOR OF THE PROTEIN KINASE-LIKE PROTEIN-RELATED"/>
    <property type="match status" value="1"/>
</dbReference>
<accession>A0AAV7JH59</accession>
<evidence type="ECO:0000313" key="2">
    <source>
        <dbReference type="EMBL" id="KAI6648208.1"/>
    </source>
</evidence>
<dbReference type="PANTHER" id="PTHR46289:SF17">
    <property type="entry name" value="HAT C-TERMINAL DIMERISATION DOMAIN-CONTAINING PROTEIN"/>
    <property type="match status" value="1"/>
</dbReference>
<dbReference type="EMBL" id="JAKMXF010000332">
    <property type="protein sequence ID" value="KAI6648208.1"/>
    <property type="molecule type" value="Genomic_DNA"/>
</dbReference>
<dbReference type="Pfam" id="PF14291">
    <property type="entry name" value="DUF4371"/>
    <property type="match status" value="1"/>
</dbReference>
<name>A0AAV7JH59_9METZ</name>
<dbReference type="InterPro" id="IPR012337">
    <property type="entry name" value="RNaseH-like_sf"/>
</dbReference>
<feature type="domain" description="DUF4371" evidence="1">
    <location>
        <begin position="49"/>
        <end position="207"/>
    </location>
</feature>
<sequence>MAMEFLKRVQLDEPEVDKRLNSISQNLIQENRSKIISIIKTIIFCGTTGCPLRGKTEEKGIFFKLIHFRIDTGDEILRKHIVSGNKNGKYLSPTIQNELINECGQVIAKGIVSEINSSVGFTVLADETADINGHEQLSVAVRFISESEARSCIREEFLGFSDLHADLTAESISKSILNFLQYLGINMELLVGQGYDGCSTMAGKVNGVKSIILKRYTSAIFVHCASHCLNLAINDLSRLPTIRNTVDMIKSTIKYFQYSVIRSGVLKLKSLCETRWTEKYKSVSHFYNNFIDIVKTLEDFTCIHPALLNSSFIINLIVISKYSAVIEPIAQMFQAPRIDLSEVWKHIELLILNLKQHKENSESEFSIIWHEGLEIAAKFNLELSFPRIVNRQLYRSNISDPNIDNAEDYYRTSVFMPYLDDLITSLEDRFSGHNKVVLKLATIHPMYFKELTKQDFLQKLSNIVEHYSTQFHTRSLLDEGSIWFDIWKARDPKTYHITFMELLSESSDFFPTITICIKIFLRLPVTTSSVKRSFLLYVG</sequence>